<dbReference type="Gene3D" id="4.10.280.10">
    <property type="entry name" value="Helix-loop-helix DNA-binding domain"/>
    <property type="match status" value="1"/>
</dbReference>
<evidence type="ECO:0000313" key="4">
    <source>
        <dbReference type="EMBL" id="EJD37533.1"/>
    </source>
</evidence>
<feature type="region of interest" description="Disordered" evidence="2">
    <location>
        <begin position="38"/>
        <end position="102"/>
    </location>
</feature>
<proteinExistence type="predicted"/>
<dbReference type="InterPro" id="IPR036638">
    <property type="entry name" value="HLH_DNA-bd_sf"/>
</dbReference>
<dbReference type="GO" id="GO:0046983">
    <property type="term" value="F:protein dimerization activity"/>
    <property type="evidence" value="ECO:0007669"/>
    <property type="project" value="InterPro"/>
</dbReference>
<organism evidence="4 5">
    <name type="scientific">Auricularia subglabra (strain TFB-10046 / SS5)</name>
    <name type="common">White-rot fungus</name>
    <name type="synonym">Auricularia delicata (strain TFB10046)</name>
    <dbReference type="NCBI Taxonomy" id="717982"/>
    <lineage>
        <taxon>Eukaryota</taxon>
        <taxon>Fungi</taxon>
        <taxon>Dikarya</taxon>
        <taxon>Basidiomycota</taxon>
        <taxon>Agaricomycotina</taxon>
        <taxon>Agaricomycetes</taxon>
        <taxon>Auriculariales</taxon>
        <taxon>Auriculariaceae</taxon>
        <taxon>Auricularia</taxon>
    </lineage>
</organism>
<dbReference type="SUPFAM" id="SSF47459">
    <property type="entry name" value="HLH, helix-loop-helix DNA-binding domain"/>
    <property type="match status" value="1"/>
</dbReference>
<keyword evidence="5" id="KW-1185">Reference proteome</keyword>
<dbReference type="PROSITE" id="PS50888">
    <property type="entry name" value="BHLH"/>
    <property type="match status" value="1"/>
</dbReference>
<name>J0WUF2_AURST</name>
<feature type="domain" description="BHLH" evidence="3">
    <location>
        <begin position="102"/>
        <end position="152"/>
    </location>
</feature>
<dbReference type="Proteomes" id="UP000006514">
    <property type="component" value="Unassembled WGS sequence"/>
</dbReference>
<evidence type="ECO:0000256" key="1">
    <source>
        <dbReference type="SAM" id="Coils"/>
    </source>
</evidence>
<feature type="coiled-coil region" evidence="1">
    <location>
        <begin position="142"/>
        <end position="183"/>
    </location>
</feature>
<reference evidence="5" key="1">
    <citation type="journal article" date="2012" name="Science">
        <title>The Paleozoic origin of enzymatic lignin decomposition reconstructed from 31 fungal genomes.</title>
        <authorList>
            <person name="Floudas D."/>
            <person name="Binder M."/>
            <person name="Riley R."/>
            <person name="Barry K."/>
            <person name="Blanchette R.A."/>
            <person name="Henrissat B."/>
            <person name="Martinez A.T."/>
            <person name="Otillar R."/>
            <person name="Spatafora J.W."/>
            <person name="Yadav J.S."/>
            <person name="Aerts A."/>
            <person name="Benoit I."/>
            <person name="Boyd A."/>
            <person name="Carlson A."/>
            <person name="Copeland A."/>
            <person name="Coutinho P.M."/>
            <person name="de Vries R.P."/>
            <person name="Ferreira P."/>
            <person name="Findley K."/>
            <person name="Foster B."/>
            <person name="Gaskell J."/>
            <person name="Glotzer D."/>
            <person name="Gorecki P."/>
            <person name="Heitman J."/>
            <person name="Hesse C."/>
            <person name="Hori C."/>
            <person name="Igarashi K."/>
            <person name="Jurgens J.A."/>
            <person name="Kallen N."/>
            <person name="Kersten P."/>
            <person name="Kohler A."/>
            <person name="Kuees U."/>
            <person name="Kumar T.K.A."/>
            <person name="Kuo A."/>
            <person name="LaButti K."/>
            <person name="Larrondo L.F."/>
            <person name="Lindquist E."/>
            <person name="Ling A."/>
            <person name="Lombard V."/>
            <person name="Lucas S."/>
            <person name="Lundell T."/>
            <person name="Martin R."/>
            <person name="McLaughlin D.J."/>
            <person name="Morgenstern I."/>
            <person name="Morin E."/>
            <person name="Murat C."/>
            <person name="Nagy L.G."/>
            <person name="Nolan M."/>
            <person name="Ohm R.A."/>
            <person name="Patyshakuliyeva A."/>
            <person name="Rokas A."/>
            <person name="Ruiz-Duenas F.J."/>
            <person name="Sabat G."/>
            <person name="Salamov A."/>
            <person name="Samejima M."/>
            <person name="Schmutz J."/>
            <person name="Slot J.C."/>
            <person name="St John F."/>
            <person name="Stenlid J."/>
            <person name="Sun H."/>
            <person name="Sun S."/>
            <person name="Syed K."/>
            <person name="Tsang A."/>
            <person name="Wiebenga A."/>
            <person name="Young D."/>
            <person name="Pisabarro A."/>
            <person name="Eastwood D.C."/>
            <person name="Martin F."/>
            <person name="Cullen D."/>
            <person name="Grigoriev I.V."/>
            <person name="Hibbett D.S."/>
        </authorList>
    </citation>
    <scope>NUCLEOTIDE SEQUENCE [LARGE SCALE GENOMIC DNA]</scope>
    <source>
        <strain evidence="5">TFB10046</strain>
    </source>
</reference>
<evidence type="ECO:0000259" key="3">
    <source>
        <dbReference type="PROSITE" id="PS50888"/>
    </source>
</evidence>
<sequence>MVTLTRSVVQPRLALAERSVGPGADTIVEPVVVSLKVASPSSPLRSARAEQIVPVRSSTDASENTPPARSLASSPVLSNNPKRRRASRAGDADERAIERTGQIAEHTLEGQQRGRDDIREGYRRLKDALPISGQKSSKIALLERAAAHIRALEANNQHLVARMQAAEMEMQRLRLANAGLAETLWTSEDPKPPATKF</sequence>
<dbReference type="OrthoDB" id="5778525at2759"/>
<accession>J0WUF2</accession>
<dbReference type="InParanoid" id="J0WUF2"/>
<dbReference type="KEGG" id="adl:AURDEDRAFT_188050"/>
<keyword evidence="1" id="KW-0175">Coiled coil</keyword>
<gene>
    <name evidence="4" type="ORF">AURDEDRAFT_188050</name>
</gene>
<feature type="compositionally biased region" description="Polar residues" evidence="2">
    <location>
        <begin position="56"/>
        <end position="80"/>
    </location>
</feature>
<dbReference type="SMART" id="SM00353">
    <property type="entry name" value="HLH"/>
    <property type="match status" value="1"/>
</dbReference>
<dbReference type="InterPro" id="IPR011598">
    <property type="entry name" value="bHLH_dom"/>
</dbReference>
<dbReference type="Pfam" id="PF00010">
    <property type="entry name" value="HLH"/>
    <property type="match status" value="1"/>
</dbReference>
<dbReference type="EMBL" id="JH687839">
    <property type="protein sequence ID" value="EJD37533.1"/>
    <property type="molecule type" value="Genomic_DNA"/>
</dbReference>
<dbReference type="AlphaFoldDB" id="J0WUF2"/>
<evidence type="ECO:0000313" key="5">
    <source>
        <dbReference type="Proteomes" id="UP000006514"/>
    </source>
</evidence>
<feature type="compositionally biased region" description="Basic and acidic residues" evidence="2">
    <location>
        <begin position="88"/>
        <end position="98"/>
    </location>
</feature>
<evidence type="ECO:0000256" key="2">
    <source>
        <dbReference type="SAM" id="MobiDB-lite"/>
    </source>
</evidence>
<protein>
    <recommendedName>
        <fullName evidence="3">BHLH domain-containing protein</fullName>
    </recommendedName>
</protein>